<keyword evidence="3" id="KW-0378">Hydrolase</keyword>
<dbReference type="InterPro" id="IPR029021">
    <property type="entry name" value="Prot-tyrosine_phosphatase-like"/>
</dbReference>
<dbReference type="Gene3D" id="3.90.190.10">
    <property type="entry name" value="Protein tyrosine phosphatase superfamily"/>
    <property type="match status" value="1"/>
</dbReference>
<dbReference type="PROSITE" id="PS50056">
    <property type="entry name" value="TYR_PHOSPHATASE_2"/>
    <property type="match status" value="1"/>
</dbReference>
<dbReference type="InterPro" id="IPR011992">
    <property type="entry name" value="EF-hand-dom_pair"/>
</dbReference>
<dbReference type="PROSITE" id="PS50054">
    <property type="entry name" value="TYR_PHOSPHATASE_DUAL"/>
    <property type="match status" value="1"/>
</dbReference>
<evidence type="ECO:0000259" key="5">
    <source>
        <dbReference type="PROSITE" id="PS50054"/>
    </source>
</evidence>
<proteinExistence type="inferred from homology"/>
<evidence type="ECO:0000256" key="3">
    <source>
        <dbReference type="ARBA" id="ARBA00022801"/>
    </source>
</evidence>
<dbReference type="SMART" id="SM00195">
    <property type="entry name" value="DSPc"/>
    <property type="match status" value="1"/>
</dbReference>
<dbReference type="EC" id="3.1.3.48" evidence="2"/>
<dbReference type="SUPFAM" id="SSF52799">
    <property type="entry name" value="(Phosphotyrosine protein) phosphatases II"/>
    <property type="match status" value="1"/>
</dbReference>
<feature type="domain" description="Tyrosine specific protein phosphatases" evidence="6">
    <location>
        <begin position="84"/>
        <end position="142"/>
    </location>
</feature>
<gene>
    <name evidence="7" type="ORF">P3T76_002577</name>
</gene>
<dbReference type="InterPro" id="IPR016130">
    <property type="entry name" value="Tyr_Pase_AS"/>
</dbReference>
<dbReference type="CDD" id="cd14498">
    <property type="entry name" value="DSP"/>
    <property type="match status" value="1"/>
</dbReference>
<dbReference type="Pfam" id="PF00782">
    <property type="entry name" value="DSPc"/>
    <property type="match status" value="1"/>
</dbReference>
<sequence length="488" mass="54120">MAVRQRHHPLLEGFPKAARIGDLPLFLGEAGAAQFCGPTQDLDFLETNEIQAVVALGTGNLTAKVPCDVQLIDILDMEDELLLLHFEECIEFLKKHLTQGNAVLVHCVYGQSRSASICVAYLMATQGKTLLEAYDVVQKARPCISINPGFLRQLELFERMENDPNIMGSTPAHAQFRTMVAQQQRKKTGEAVIVAVPQLQHPGESLCCRKCNYVLCTTRNQLSHSSPDSGASGSSCAVIFVEPMQWMAKDSSFVRSNDGKLLCPSCRAKLGSWNWIGVKCNCKHFVSPAFQLVPSRTQARSHSPNVEAVLETARSISEQTLAQFALITQREFHLDVNKLQALFPNLPVETAKKTLAVFDPKNSEMVDSCEFLASLVLVAPHLSQEIKQKAIFELFNVSTHRIGLMVADEATLLFRTVAVGASKLLAALTDPNKLNELPRLSYFEDLTKAMYGEQETLTYEDFARLCLEMEEIQAFLAPWTTVNELTSN</sequence>
<dbReference type="GO" id="GO:0008138">
    <property type="term" value="F:protein tyrosine/serine/threonine phosphatase activity"/>
    <property type="evidence" value="ECO:0007669"/>
    <property type="project" value="TreeGrafter"/>
</dbReference>
<dbReference type="PROSITE" id="PS00383">
    <property type="entry name" value="TYR_PHOSPHATASE_1"/>
    <property type="match status" value="1"/>
</dbReference>
<evidence type="ECO:0000313" key="7">
    <source>
        <dbReference type="EMBL" id="KAK1945529.1"/>
    </source>
</evidence>
<keyword evidence="8" id="KW-1185">Reference proteome</keyword>
<protein>
    <recommendedName>
        <fullName evidence="2">protein-tyrosine-phosphatase</fullName>
        <ecNumber evidence="2">3.1.3.48</ecNumber>
    </recommendedName>
</protein>
<dbReference type="PANTHER" id="PTHR45848">
    <property type="entry name" value="DUAL SPECIFICITY PROTEIN PHOSPHATASE 12 FAMILY MEMBER"/>
    <property type="match status" value="1"/>
</dbReference>
<dbReference type="InterPro" id="IPR020422">
    <property type="entry name" value="TYR_PHOSPHATASE_DUAL_dom"/>
</dbReference>
<comment type="caution">
    <text evidence="7">The sequence shown here is derived from an EMBL/GenBank/DDBJ whole genome shotgun (WGS) entry which is preliminary data.</text>
</comment>
<dbReference type="Proteomes" id="UP001259832">
    <property type="component" value="Unassembled WGS sequence"/>
</dbReference>
<dbReference type="PANTHER" id="PTHR45848:SF4">
    <property type="entry name" value="DUAL SPECIFICITY PROTEIN PHOSPHATASE 12"/>
    <property type="match status" value="1"/>
</dbReference>
<dbReference type="GO" id="GO:0004725">
    <property type="term" value="F:protein tyrosine phosphatase activity"/>
    <property type="evidence" value="ECO:0007669"/>
    <property type="project" value="UniProtKB-EC"/>
</dbReference>
<organism evidence="7 8">
    <name type="scientific">Phytophthora citrophthora</name>
    <dbReference type="NCBI Taxonomy" id="4793"/>
    <lineage>
        <taxon>Eukaryota</taxon>
        <taxon>Sar</taxon>
        <taxon>Stramenopiles</taxon>
        <taxon>Oomycota</taxon>
        <taxon>Peronosporomycetes</taxon>
        <taxon>Peronosporales</taxon>
        <taxon>Peronosporaceae</taxon>
        <taxon>Phytophthora</taxon>
    </lineage>
</organism>
<evidence type="ECO:0000256" key="1">
    <source>
        <dbReference type="ARBA" id="ARBA00008601"/>
    </source>
</evidence>
<dbReference type="InterPro" id="IPR000387">
    <property type="entry name" value="Tyr_Pase_dom"/>
</dbReference>
<evidence type="ECO:0000256" key="2">
    <source>
        <dbReference type="ARBA" id="ARBA00013064"/>
    </source>
</evidence>
<dbReference type="EMBL" id="JASMQC010000004">
    <property type="protein sequence ID" value="KAK1945529.1"/>
    <property type="molecule type" value="Genomic_DNA"/>
</dbReference>
<evidence type="ECO:0000259" key="6">
    <source>
        <dbReference type="PROSITE" id="PS50056"/>
    </source>
</evidence>
<dbReference type="SUPFAM" id="SSF47473">
    <property type="entry name" value="EF-hand"/>
    <property type="match status" value="1"/>
</dbReference>
<evidence type="ECO:0000313" key="8">
    <source>
        <dbReference type="Proteomes" id="UP001259832"/>
    </source>
</evidence>
<dbReference type="InterPro" id="IPR000340">
    <property type="entry name" value="Dual-sp_phosphatase_cat-dom"/>
</dbReference>
<evidence type="ECO:0000256" key="4">
    <source>
        <dbReference type="ARBA" id="ARBA00022912"/>
    </source>
</evidence>
<name>A0AAD9GVW1_9STRA</name>
<dbReference type="AlphaFoldDB" id="A0AAD9GVW1"/>
<accession>A0AAD9GVW1</accession>
<reference evidence="7" key="1">
    <citation type="submission" date="2023-08" db="EMBL/GenBank/DDBJ databases">
        <title>Reference Genome Resource for the Citrus Pathogen Phytophthora citrophthora.</title>
        <authorList>
            <person name="Moller H."/>
            <person name="Coetzee B."/>
            <person name="Rose L.J."/>
            <person name="Van Niekerk J.M."/>
        </authorList>
    </citation>
    <scope>NUCLEOTIDE SEQUENCE</scope>
    <source>
        <strain evidence="7">STE-U-9442</strain>
    </source>
</reference>
<comment type="similarity">
    <text evidence="1">Belongs to the protein-tyrosine phosphatase family. Non-receptor class dual specificity subfamily.</text>
</comment>
<keyword evidence="4" id="KW-0904">Protein phosphatase</keyword>
<feature type="domain" description="Tyrosine-protein phosphatase" evidence="5">
    <location>
        <begin position="14"/>
        <end position="163"/>
    </location>
</feature>